<evidence type="ECO:0000256" key="1">
    <source>
        <dbReference type="SAM" id="MobiDB-lite"/>
    </source>
</evidence>
<protein>
    <recommendedName>
        <fullName evidence="4">Cadherin repeat domain-containing protein</fullName>
    </recommendedName>
</protein>
<reference evidence="2 3" key="1">
    <citation type="submission" date="2018-08" db="EMBL/GenBank/DDBJ databases">
        <title>Salinimonas sediminis sp. nov., a piezophilic bacterium isolated from a deep-sea sediment sample from the New Britain Trench.</title>
        <authorList>
            <person name="Cao J."/>
        </authorList>
    </citation>
    <scope>NUCLEOTIDE SEQUENCE [LARGE SCALE GENOMIC DNA]</scope>
    <source>
        <strain evidence="2 3">N102</strain>
    </source>
</reference>
<dbReference type="KEGG" id="salm:D0Y50_15875"/>
<name>A0A346NQA2_9ALTE</name>
<evidence type="ECO:0000313" key="2">
    <source>
        <dbReference type="EMBL" id="AXR07709.1"/>
    </source>
</evidence>
<evidence type="ECO:0000313" key="3">
    <source>
        <dbReference type="Proteomes" id="UP000262073"/>
    </source>
</evidence>
<keyword evidence="3" id="KW-1185">Reference proteome</keyword>
<dbReference type="Proteomes" id="UP000262073">
    <property type="component" value="Chromosome"/>
</dbReference>
<sequence length="165" mass="17755">MRNLLMVAAATVMLTGCFDDDDDYVVPDAENTAPEAVSESFSTQTETAFSETLTATDEEGDALTFVMADGPVNGSVEIAADGNFTYTPVAEYAGEDSFTFTVTDGVNEPVEGMITIMVEAQQVNVSSYTRAAFEQESTDTPLPLNGREFTQDVEDPTAFDDLINQ</sequence>
<evidence type="ECO:0008006" key="4">
    <source>
        <dbReference type="Google" id="ProtNLM"/>
    </source>
</evidence>
<dbReference type="EMBL" id="CP031769">
    <property type="protein sequence ID" value="AXR07709.1"/>
    <property type="molecule type" value="Genomic_DNA"/>
</dbReference>
<dbReference type="Pfam" id="PF17963">
    <property type="entry name" value="Big_9"/>
    <property type="match status" value="1"/>
</dbReference>
<feature type="region of interest" description="Disordered" evidence="1">
    <location>
        <begin position="134"/>
        <end position="165"/>
    </location>
</feature>
<dbReference type="AlphaFoldDB" id="A0A346NQA2"/>
<dbReference type="PROSITE" id="PS51257">
    <property type="entry name" value="PROKAR_LIPOPROTEIN"/>
    <property type="match status" value="1"/>
</dbReference>
<proteinExistence type="predicted"/>
<organism evidence="2 3">
    <name type="scientific">Salinimonas sediminis</name>
    <dbReference type="NCBI Taxonomy" id="2303538"/>
    <lineage>
        <taxon>Bacteria</taxon>
        <taxon>Pseudomonadati</taxon>
        <taxon>Pseudomonadota</taxon>
        <taxon>Gammaproteobacteria</taxon>
        <taxon>Alteromonadales</taxon>
        <taxon>Alteromonadaceae</taxon>
        <taxon>Alteromonas/Salinimonas group</taxon>
        <taxon>Salinimonas</taxon>
    </lineage>
</organism>
<dbReference type="RefSeq" id="WP_108567289.1">
    <property type="nucleotide sequence ID" value="NZ_CP031769.1"/>
</dbReference>
<dbReference type="OrthoDB" id="5769598at2"/>
<gene>
    <name evidence="2" type="ORF">D0Y50_15875</name>
</gene>
<accession>A0A346NQA2</accession>
<dbReference type="Gene3D" id="2.60.40.2810">
    <property type="match status" value="1"/>
</dbReference>